<feature type="region of interest" description="Disordered" evidence="9">
    <location>
        <begin position="1453"/>
        <end position="1483"/>
    </location>
</feature>
<evidence type="ECO:0000313" key="13">
    <source>
        <dbReference type="EMBL" id="KAL1896869.1"/>
    </source>
</evidence>
<evidence type="ECO:0000256" key="10">
    <source>
        <dbReference type="SAM" id="Phobius"/>
    </source>
</evidence>
<keyword evidence="7 10" id="KW-1133">Transmembrane helix</keyword>
<evidence type="ECO:0000256" key="8">
    <source>
        <dbReference type="ARBA" id="ARBA00023136"/>
    </source>
</evidence>
<feature type="transmembrane region" description="Helical" evidence="10">
    <location>
        <begin position="124"/>
        <end position="141"/>
    </location>
</feature>
<dbReference type="InterPro" id="IPR036640">
    <property type="entry name" value="ABC1_TM_sf"/>
</dbReference>
<proteinExistence type="inferred from homology"/>
<dbReference type="Proteomes" id="UP001583186">
    <property type="component" value="Unassembled WGS sequence"/>
</dbReference>
<dbReference type="Pfam" id="PF00664">
    <property type="entry name" value="ABC_membrane"/>
    <property type="match status" value="2"/>
</dbReference>
<dbReference type="CDD" id="cd03244">
    <property type="entry name" value="ABCC_MRP_domain2"/>
    <property type="match status" value="1"/>
</dbReference>
<keyword evidence="6" id="KW-0067">ATP-binding</keyword>
<keyword evidence="14" id="KW-1185">Reference proteome</keyword>
<accession>A0ABR3ZBI4</accession>
<reference evidence="13 14" key="1">
    <citation type="journal article" date="2024" name="IMA Fungus">
        <title>IMA Genome - F19 : A genome assembly and annotation guide to empower mycologists, including annotated draft genome sequences of Ceratocystis pirilliformis, Diaporthe australafricana, Fusarium ophioides, Paecilomyces lecythidis, and Sporothrix stenoceras.</title>
        <authorList>
            <person name="Aylward J."/>
            <person name="Wilson A.M."/>
            <person name="Visagie C.M."/>
            <person name="Spraker J."/>
            <person name="Barnes I."/>
            <person name="Buitendag C."/>
            <person name="Ceriani C."/>
            <person name="Del Mar Angel L."/>
            <person name="du Plessis D."/>
            <person name="Fuchs T."/>
            <person name="Gasser K."/>
            <person name="Kramer D."/>
            <person name="Li W."/>
            <person name="Munsamy K."/>
            <person name="Piso A."/>
            <person name="Price J.L."/>
            <person name="Sonnekus B."/>
            <person name="Thomas C."/>
            <person name="van der Nest A."/>
            <person name="van Dijk A."/>
            <person name="van Heerden A."/>
            <person name="van Vuuren N."/>
            <person name="Yilmaz N."/>
            <person name="Duong T.A."/>
            <person name="van der Merwe N.A."/>
            <person name="Wingfield M.J."/>
            <person name="Wingfield B.D."/>
        </authorList>
    </citation>
    <scope>NUCLEOTIDE SEQUENCE [LARGE SCALE GENOMIC DNA]</scope>
    <source>
        <strain evidence="13 14">CMW 5346</strain>
    </source>
</reference>
<comment type="caution">
    <text evidence="13">The sequence shown here is derived from an EMBL/GenBank/DDBJ whole genome shotgun (WGS) entry which is preliminary data.</text>
</comment>
<dbReference type="SUPFAM" id="SSF90123">
    <property type="entry name" value="ABC transporter transmembrane region"/>
    <property type="match status" value="2"/>
</dbReference>
<dbReference type="InterPro" id="IPR011527">
    <property type="entry name" value="ABC1_TM_dom"/>
</dbReference>
<feature type="transmembrane region" description="Helical" evidence="10">
    <location>
        <begin position="267"/>
        <end position="288"/>
    </location>
</feature>
<dbReference type="PROSITE" id="PS50893">
    <property type="entry name" value="ABC_TRANSPORTER_2"/>
    <property type="match status" value="2"/>
</dbReference>
<feature type="region of interest" description="Disordered" evidence="9">
    <location>
        <begin position="360"/>
        <end position="392"/>
    </location>
</feature>
<feature type="transmembrane region" description="Helical" evidence="10">
    <location>
        <begin position="1274"/>
        <end position="1294"/>
    </location>
</feature>
<evidence type="ECO:0000256" key="4">
    <source>
        <dbReference type="ARBA" id="ARBA00022692"/>
    </source>
</evidence>
<dbReference type="Pfam" id="PF00005">
    <property type="entry name" value="ABC_tran"/>
    <property type="match status" value="2"/>
</dbReference>
<dbReference type="EMBL" id="JAWCUI010000021">
    <property type="protein sequence ID" value="KAL1896869.1"/>
    <property type="molecule type" value="Genomic_DNA"/>
</dbReference>
<dbReference type="Gene3D" id="3.40.50.300">
    <property type="entry name" value="P-loop containing nucleotide triphosphate hydrolases"/>
    <property type="match status" value="2"/>
</dbReference>
<evidence type="ECO:0000256" key="1">
    <source>
        <dbReference type="ARBA" id="ARBA00004141"/>
    </source>
</evidence>
<dbReference type="PROSITE" id="PS00211">
    <property type="entry name" value="ABC_TRANSPORTER_1"/>
    <property type="match status" value="1"/>
</dbReference>
<evidence type="ECO:0000256" key="7">
    <source>
        <dbReference type="ARBA" id="ARBA00022989"/>
    </source>
</evidence>
<feature type="compositionally biased region" description="Polar residues" evidence="9">
    <location>
        <begin position="1473"/>
        <end position="1483"/>
    </location>
</feature>
<feature type="compositionally biased region" description="Polar residues" evidence="9">
    <location>
        <begin position="1453"/>
        <end position="1465"/>
    </location>
</feature>
<dbReference type="InterPro" id="IPR003593">
    <property type="entry name" value="AAA+_ATPase"/>
</dbReference>
<evidence type="ECO:0000256" key="5">
    <source>
        <dbReference type="ARBA" id="ARBA00022741"/>
    </source>
</evidence>
<comment type="subcellular location">
    <subcellularLocation>
        <location evidence="1">Membrane</location>
        <topology evidence="1">Multi-pass membrane protein</topology>
    </subcellularLocation>
</comment>
<feature type="domain" description="ABC transmembrane type-1" evidence="12">
    <location>
        <begin position="974"/>
        <end position="1302"/>
    </location>
</feature>
<evidence type="ECO:0000256" key="6">
    <source>
        <dbReference type="ARBA" id="ARBA00022840"/>
    </source>
</evidence>
<feature type="transmembrane region" description="Helical" evidence="10">
    <location>
        <begin position="1246"/>
        <end position="1268"/>
    </location>
</feature>
<keyword evidence="5" id="KW-0547">Nucleotide-binding</keyword>
<name>A0ABR3ZBI4_9PEZI</name>
<evidence type="ECO:0008006" key="15">
    <source>
        <dbReference type="Google" id="ProtNLM"/>
    </source>
</evidence>
<feature type="domain" description="ABC transporter" evidence="11">
    <location>
        <begin position="1336"/>
        <end position="1599"/>
    </location>
</feature>
<dbReference type="PROSITE" id="PS50929">
    <property type="entry name" value="ABC_TM1F"/>
    <property type="match status" value="2"/>
</dbReference>
<evidence type="ECO:0000313" key="14">
    <source>
        <dbReference type="Proteomes" id="UP001583186"/>
    </source>
</evidence>
<gene>
    <name evidence="13" type="ORF">Sste5346_004503</name>
</gene>
<feature type="transmembrane region" description="Helical" evidence="10">
    <location>
        <begin position="99"/>
        <end position="117"/>
    </location>
</feature>
<protein>
    <recommendedName>
        <fullName evidence="15">ABC bile acid transporter</fullName>
    </recommendedName>
</protein>
<feature type="domain" description="ABC transmembrane type-1" evidence="12">
    <location>
        <begin position="272"/>
        <end position="601"/>
    </location>
</feature>
<organism evidence="13 14">
    <name type="scientific">Sporothrix stenoceras</name>
    <dbReference type="NCBI Taxonomy" id="5173"/>
    <lineage>
        <taxon>Eukaryota</taxon>
        <taxon>Fungi</taxon>
        <taxon>Dikarya</taxon>
        <taxon>Ascomycota</taxon>
        <taxon>Pezizomycotina</taxon>
        <taxon>Sordariomycetes</taxon>
        <taxon>Sordariomycetidae</taxon>
        <taxon>Ophiostomatales</taxon>
        <taxon>Ophiostomataceae</taxon>
        <taxon>Sporothrix</taxon>
    </lineage>
</organism>
<evidence type="ECO:0000259" key="12">
    <source>
        <dbReference type="PROSITE" id="PS50929"/>
    </source>
</evidence>
<dbReference type="Gene3D" id="1.20.1560.10">
    <property type="entry name" value="ABC transporter type 1, transmembrane domain"/>
    <property type="match status" value="2"/>
</dbReference>
<dbReference type="InterPro" id="IPR017871">
    <property type="entry name" value="ABC_transporter-like_CS"/>
</dbReference>
<keyword evidence="4 10" id="KW-0812">Transmembrane</keyword>
<feature type="domain" description="ABC transporter" evidence="11">
    <location>
        <begin position="613"/>
        <end position="879"/>
    </location>
</feature>
<feature type="transmembrane region" description="Helical" evidence="10">
    <location>
        <begin position="308"/>
        <end position="332"/>
    </location>
</feature>
<dbReference type="InterPro" id="IPR050173">
    <property type="entry name" value="ABC_transporter_C-like"/>
</dbReference>
<dbReference type="SMART" id="SM00382">
    <property type="entry name" value="AAA"/>
    <property type="match status" value="2"/>
</dbReference>
<evidence type="ECO:0000256" key="9">
    <source>
        <dbReference type="SAM" id="MobiDB-lite"/>
    </source>
</evidence>
<dbReference type="CDD" id="cd18604">
    <property type="entry name" value="ABC_6TM_VMR1_D2_like"/>
    <property type="match status" value="1"/>
</dbReference>
<feature type="transmembrane region" description="Helical" evidence="10">
    <location>
        <begin position="6"/>
        <end position="29"/>
    </location>
</feature>
<feature type="transmembrane region" description="Helical" evidence="10">
    <location>
        <begin position="542"/>
        <end position="566"/>
    </location>
</feature>
<comment type="similarity">
    <text evidence="2">Belongs to the ABC transporter superfamily. ABCC family. Conjugate transporter (TC 3.A.1.208) subfamily.</text>
</comment>
<feature type="transmembrane region" description="Helical" evidence="10">
    <location>
        <begin position="968"/>
        <end position="986"/>
    </location>
</feature>
<feature type="region of interest" description="Disordered" evidence="9">
    <location>
        <begin position="895"/>
        <end position="919"/>
    </location>
</feature>
<sequence length="1619" mass="178601">MHDESMILGVGAALAAITLLTYPSVSGLINQVRKREQRSDAIYSDPDGKATAESDAAFSDKLPKAAVLLSALLGAAPSVAASVLATLNNGRDKLFVANWLVTAAWLLILFQAIAIVAIRRSSEAYHFGLFTFVCGLILAYVTVTLDSKVVEDQLKNNHLLFGLRVTELAGVIAVTIASVLIPRRPEVYYQNELVDRMYTTTAYSRFTFSWPSELMSLSVTKKNLDLIDMPRPNHLTRAVNMSANWRAANYPVRRLWLSIARAHAGPFALQWILTFGTAILNFAPQWVVLRLLRILEERVPGQAFGLDAWIWVLWLGIAIIAQSLLESYVFWLSWAELTIPIRAQLSALIFEKSMRRKDVKQGRKKKDAAVGPTDPAIAAPGAETTATDSPEVPLIADDAKGEEEDDLESAKKTKQGTVNLIGVDGKRVSDFCAYQNLFPGSLFKLAVSLTFLVSLLGWIPLAAGFTSMLIIMPFNIYFSKLYSDAQDKLMKLRDEKLEIVTEALQGIRQIKFSALEPQWEEKIGEVRNRELKSVWDVFRYDAILIACWVTSPIALSAITLAVYAYIHGQLSPSIAFVSLGVFRALEVTLSVVPELTTDLLDAWVSIKRIEEYLSSPDLVKVSKDGDEISFDKASIAWPSDEDIDESERFVLRDVNLTFPKGELSVISGKTGTGKSLMLSAILGEVDLLAGSITVPEGLSIADRHDSKATKGDWILPKSIAYIAQIPWIENATIRENIIFGLPTDEERYQKTVEVCALTKDLKMLSDGEDTEIGANGINLSGGQKWRITLARAIYSRAGILVMDDIFSAVDAHVGRHIFEKCINGELCAGRTRILVTHHVSLCAPQTKFLVELGDGHVLHSGLLSELAEDGTLDRIKSHEQSAAEINEDEIAEATAVNSDNSTDNGDDNDESGPSDGGALKKIASRASQTAAEAAPKQKARKFVEDEKREEGAVRKHVYLAYLKASGGWPFWTSVVVVFFIVQILNVGRSWWLRIWTGLYDDKSEASSLNYSTLGHHSLGQSHQYSYTGGLHHQTSMGGMSSLSPLASTDKVATYTSESMSYYMGIYVLLAMSTAIISSARYYYVYHGSIRASRILFEKLNFIILRAPLRWLDTVPVGRILNRFTADFNIIDNQLANSISFGGNSFVQLIGVVLSGFFVSSWIVLMSFVLLAICTYFAVIYVAAARPAKRLESTAKSPVFEQFGTALSGVVTIRGYDKAQVYIERMYRKLDDWSTTTWHLWLFNRWVGWRMSLVGSFFSVVVASIIFSSPTMDSALAGFALAFALDFSSCVMWTVRLYANVELQMNAAERIIEYTELPTEDLGGQSPPAAWPTEGRIEVDNLVVSYAPDLPPVLKSLTFGVERNQRVGVVGRTGAGKSSLTLALFRFLEARSGGIHIDGIDISKIKLHDLRSRLAIIPQDPVLFSGTIRSNLDPFDTHTDEELRDCLDRVHLTTSRHSSAATSGRNSPDPAEPGSSSSTVSEPKNVNIFNDLSSQISEGGLNLSQGQRQLLCLARAIVRRPRVMVLDEATSAVDMHTDGLIQRSIREEFTDSTLLVIAHRLSTIADFDRILVLSDGAVAEYGTPRELWDKGPKEGIFRGMCEESGERDKLEKVVFGSTSS</sequence>
<feature type="transmembrane region" description="Helical" evidence="10">
    <location>
        <begin position="1060"/>
        <end position="1083"/>
    </location>
</feature>
<dbReference type="PANTHER" id="PTHR24223:SF456">
    <property type="entry name" value="MULTIDRUG RESISTANCE-ASSOCIATED PROTEIN LETHAL(2)03659"/>
    <property type="match status" value="1"/>
</dbReference>
<keyword evidence="3" id="KW-0813">Transport</keyword>
<evidence type="ECO:0000259" key="11">
    <source>
        <dbReference type="PROSITE" id="PS50893"/>
    </source>
</evidence>
<dbReference type="CDD" id="cd03250">
    <property type="entry name" value="ABCC_MRP_domain1"/>
    <property type="match status" value="1"/>
</dbReference>
<evidence type="ECO:0000256" key="2">
    <source>
        <dbReference type="ARBA" id="ARBA00009726"/>
    </source>
</evidence>
<dbReference type="CDD" id="cd18596">
    <property type="entry name" value="ABC_6TM_VMR1_D1_like"/>
    <property type="match status" value="1"/>
</dbReference>
<feature type="transmembrane region" description="Helical" evidence="10">
    <location>
        <begin position="1161"/>
        <end position="1183"/>
    </location>
</feature>
<keyword evidence="8 10" id="KW-0472">Membrane</keyword>
<dbReference type="SUPFAM" id="SSF52540">
    <property type="entry name" value="P-loop containing nucleoside triphosphate hydrolases"/>
    <property type="match status" value="2"/>
</dbReference>
<dbReference type="PANTHER" id="PTHR24223">
    <property type="entry name" value="ATP-BINDING CASSETTE SUB-FAMILY C"/>
    <property type="match status" value="1"/>
</dbReference>
<dbReference type="InterPro" id="IPR003439">
    <property type="entry name" value="ABC_transporter-like_ATP-bd"/>
</dbReference>
<feature type="transmembrane region" description="Helical" evidence="10">
    <location>
        <begin position="161"/>
        <end position="181"/>
    </location>
</feature>
<evidence type="ECO:0000256" key="3">
    <source>
        <dbReference type="ARBA" id="ARBA00022448"/>
    </source>
</evidence>
<feature type="transmembrane region" description="Helical" evidence="10">
    <location>
        <begin position="66"/>
        <end position="87"/>
    </location>
</feature>
<dbReference type="InterPro" id="IPR027417">
    <property type="entry name" value="P-loop_NTPase"/>
</dbReference>